<dbReference type="Pfam" id="PF21601">
    <property type="entry name" value="GldM_2nd"/>
    <property type="match status" value="1"/>
</dbReference>
<proteinExistence type="predicted"/>
<dbReference type="InterPro" id="IPR048405">
    <property type="entry name" value="GldM_Ig-like-1"/>
</dbReference>
<organism evidence="5 6">
    <name type="scientific">Psychroflexus maritimus</name>
    <dbReference type="NCBI Taxonomy" id="2714865"/>
    <lineage>
        <taxon>Bacteria</taxon>
        <taxon>Pseudomonadati</taxon>
        <taxon>Bacteroidota</taxon>
        <taxon>Flavobacteriia</taxon>
        <taxon>Flavobacteriales</taxon>
        <taxon>Flavobacteriaceae</taxon>
        <taxon>Psychroflexus</taxon>
    </lineage>
</organism>
<accession>A0A967ACZ5</accession>
<comment type="caution">
    <text evidence="5">The sequence shown here is derived from an EMBL/GenBank/DDBJ whole genome shotgun (WGS) entry which is preliminary data.</text>
</comment>
<dbReference type="InterPro" id="IPR022719">
    <property type="entry name" value="Motility-assoc_prot_GldM_C"/>
</dbReference>
<dbReference type="InterPro" id="IPR022720">
    <property type="entry name" value="Motility-assoc_prot_GldM_N"/>
</dbReference>
<dbReference type="Pfam" id="PF12080">
    <property type="entry name" value="GldM_4th"/>
    <property type="match status" value="1"/>
</dbReference>
<feature type="domain" description="Gliding motility-associated protein GldM N-terminal" evidence="2">
    <location>
        <begin position="31"/>
        <end position="224"/>
    </location>
</feature>
<dbReference type="InterPro" id="IPR019859">
    <property type="entry name" value="Motility-assoc_prot_GldM"/>
</dbReference>
<dbReference type="RefSeq" id="WP_166400239.1">
    <property type="nucleotide sequence ID" value="NZ_JAANAS010000050.1"/>
</dbReference>
<dbReference type="EMBL" id="JAANAS010000050">
    <property type="protein sequence ID" value="NGZ89982.1"/>
    <property type="molecule type" value="Genomic_DNA"/>
</dbReference>
<evidence type="ECO:0000313" key="5">
    <source>
        <dbReference type="EMBL" id="NGZ89982.1"/>
    </source>
</evidence>
<name>A0A967ACZ5_9FLAO</name>
<evidence type="ECO:0000313" key="6">
    <source>
        <dbReference type="Proteomes" id="UP000643701"/>
    </source>
</evidence>
<feature type="domain" description="Gliding motility-associated protein GldM C-terminal" evidence="1">
    <location>
        <begin position="418"/>
        <end position="521"/>
    </location>
</feature>
<keyword evidence="6" id="KW-1185">Reference proteome</keyword>
<evidence type="ECO:0000259" key="4">
    <source>
        <dbReference type="Pfam" id="PF21602"/>
    </source>
</evidence>
<protein>
    <submittedName>
        <fullName evidence="5">Gliding motility protein GldM</fullName>
    </submittedName>
</protein>
<dbReference type="AlphaFoldDB" id="A0A967ACZ5"/>
<evidence type="ECO:0000259" key="3">
    <source>
        <dbReference type="Pfam" id="PF21601"/>
    </source>
</evidence>
<dbReference type="Pfam" id="PF21602">
    <property type="entry name" value="GldM_3rd"/>
    <property type="match status" value="1"/>
</dbReference>
<evidence type="ECO:0000259" key="2">
    <source>
        <dbReference type="Pfam" id="PF12081"/>
    </source>
</evidence>
<dbReference type="InterPro" id="IPR048406">
    <property type="entry name" value="GldM_Ig-like-2"/>
</dbReference>
<feature type="domain" description="Gliding motility-associated protein GldM second immunoglobulin-like" evidence="4">
    <location>
        <begin position="337"/>
        <end position="415"/>
    </location>
</feature>
<dbReference type="Proteomes" id="UP000643701">
    <property type="component" value="Unassembled WGS sequence"/>
</dbReference>
<sequence>MAGGKESPRQQMINLMYLVFIAMLALNMSKEVLSAFGQINESLVESSSTLEDKNKEALQGLATKAADQPDQFKAVKEKADLVNQHTEELFTYFQDVKEIFEGSVEDPKDYETMDKDAAVNEYFMKNGELKPEGEAFMANIATYRDKMVGLLQDDPKYAKIVKTIKEKFNADEPIKPEGAAKNAKVNYVEHHFVGYPMISTITKISNLQHEMKILANETFSLMLAGQLTQIASMDNYETLLQTDRGAYYQGTTFDGSIVLGRTDASTVPNDVQLKLNGSPLTEGKDFEILEGQVKLNVPTGGAGDKLIEGKLFFNQGDEVIEVDVNQTFQVIPKPEQAIVSADKMNVVYRGIDNPITVSIPGIPANKVKASAPGLKNVSGTKYNLVPKTGKEVKINVTGEIDGDPVNSPPVVFRIKSLPRPTPTVRGQFQEGAPISMPRKALEISPVGAEFENFDFDIKPVVKRFSVSIPGQPAVTVNGDRFDASAKQLLNLANAGDVVQVFDIKADVPGVNVKNMPPIQVKLSN</sequence>
<feature type="domain" description="Gliding motility-associated protein GldM first immunoglobulin-like" evidence="3">
    <location>
        <begin position="229"/>
        <end position="332"/>
    </location>
</feature>
<gene>
    <name evidence="5" type="primary">gldM</name>
    <name evidence="5" type="ORF">G7034_06930</name>
</gene>
<reference evidence="5" key="1">
    <citation type="submission" date="2020-03" db="EMBL/GenBank/DDBJ databases">
        <title>Psychroflexus Maritimus sp. nov., isolate from marine sediment.</title>
        <authorList>
            <person name="Zhong Y.-L."/>
        </authorList>
    </citation>
    <scope>NUCLEOTIDE SEQUENCE</scope>
    <source>
        <strain evidence="5">C1</strain>
    </source>
</reference>
<dbReference type="NCBIfam" id="TIGR03517">
    <property type="entry name" value="GldM_gliding"/>
    <property type="match status" value="1"/>
</dbReference>
<dbReference type="Pfam" id="PF12081">
    <property type="entry name" value="GldM_1st"/>
    <property type="match status" value="1"/>
</dbReference>
<evidence type="ECO:0000259" key="1">
    <source>
        <dbReference type="Pfam" id="PF12080"/>
    </source>
</evidence>